<gene>
    <name evidence="2" type="ORF">D3F03_00320</name>
</gene>
<dbReference type="SUPFAM" id="SSF51735">
    <property type="entry name" value="NAD(P)-binding Rossmann-fold domains"/>
    <property type="match status" value="1"/>
</dbReference>
<reference evidence="2 3" key="1">
    <citation type="submission" date="2018-09" db="EMBL/GenBank/DDBJ databases">
        <title>Draft genome of Simplicispira sp. NY-02.</title>
        <authorList>
            <person name="Im W.T."/>
        </authorList>
    </citation>
    <scope>NUCLEOTIDE SEQUENCE [LARGE SCALE GENOMIC DNA]</scope>
    <source>
        <strain evidence="2 3">NY-02</strain>
    </source>
</reference>
<dbReference type="EMBL" id="QXJC01000001">
    <property type="protein sequence ID" value="RID98944.1"/>
    <property type="molecule type" value="Genomic_DNA"/>
</dbReference>
<proteinExistence type="predicted"/>
<evidence type="ECO:0000259" key="1">
    <source>
        <dbReference type="Pfam" id="PF01370"/>
    </source>
</evidence>
<dbReference type="OrthoDB" id="5292533at2"/>
<sequence length="292" mass="31443">MNILLAGADGFLGRHVARALAGAGHHMVPVSRRHGVDFARMQTPGDWRGWLAEIDAVVNCVGIIGETRGQKFAALHTRAPCALFRACAEAKVRRVVQVSALGADAHAFSAYHLSKRAADDCLRALDLDWFVLRPSLVYGLGGQSAALFMRLAAAPMIPVIGDGQQVVQPVHVSDVVATVVRCLGSSAPRQTLDVVGPQTFTFVEWLQTMRKAQGKPRGAVLHVPLGLVRSAAQWLQHVWPIAQPDNLRMLAQGYRADPAQLARFLGRPPHAVQPALFFSATALLSVPEGQPS</sequence>
<evidence type="ECO:0000313" key="2">
    <source>
        <dbReference type="EMBL" id="RID98944.1"/>
    </source>
</evidence>
<dbReference type="CDD" id="cd05271">
    <property type="entry name" value="NDUFA9_like_SDR_a"/>
    <property type="match status" value="1"/>
</dbReference>
<dbReference type="Gene3D" id="3.40.50.720">
    <property type="entry name" value="NAD(P)-binding Rossmann-like Domain"/>
    <property type="match status" value="1"/>
</dbReference>
<dbReference type="Proteomes" id="UP000266302">
    <property type="component" value="Unassembled WGS sequence"/>
</dbReference>
<protein>
    <submittedName>
        <fullName evidence="2">Complex I NDUFA9 subunit family protein</fullName>
    </submittedName>
</protein>
<feature type="domain" description="NAD-dependent epimerase/dehydratase" evidence="1">
    <location>
        <begin position="3"/>
        <end position="185"/>
    </location>
</feature>
<dbReference type="InterPro" id="IPR051207">
    <property type="entry name" value="ComplexI_NDUFA9_subunit"/>
</dbReference>
<dbReference type="PANTHER" id="PTHR12126">
    <property type="entry name" value="NADH-UBIQUINONE OXIDOREDUCTASE 39 KDA SUBUNIT-RELATED"/>
    <property type="match status" value="1"/>
</dbReference>
<organism evidence="2 3">
    <name type="scientific">Simplicispira hankyongi</name>
    <dbReference type="NCBI Taxonomy" id="2315688"/>
    <lineage>
        <taxon>Bacteria</taxon>
        <taxon>Pseudomonadati</taxon>
        <taxon>Pseudomonadota</taxon>
        <taxon>Betaproteobacteria</taxon>
        <taxon>Burkholderiales</taxon>
        <taxon>Comamonadaceae</taxon>
        <taxon>Simplicispira</taxon>
    </lineage>
</organism>
<dbReference type="Pfam" id="PF01370">
    <property type="entry name" value="Epimerase"/>
    <property type="match status" value="1"/>
</dbReference>
<name>A0A398C9B0_9BURK</name>
<evidence type="ECO:0000313" key="3">
    <source>
        <dbReference type="Proteomes" id="UP000266302"/>
    </source>
</evidence>
<accession>A0A398C9B0</accession>
<keyword evidence="3" id="KW-1185">Reference proteome</keyword>
<dbReference type="InterPro" id="IPR001509">
    <property type="entry name" value="Epimerase_deHydtase"/>
</dbReference>
<dbReference type="RefSeq" id="WP_119107395.1">
    <property type="nucleotide sequence ID" value="NZ_QXJC01000001.1"/>
</dbReference>
<dbReference type="AlphaFoldDB" id="A0A398C9B0"/>
<comment type="caution">
    <text evidence="2">The sequence shown here is derived from an EMBL/GenBank/DDBJ whole genome shotgun (WGS) entry which is preliminary data.</text>
</comment>
<dbReference type="PANTHER" id="PTHR12126:SF11">
    <property type="entry name" value="NADH DEHYDROGENASE [UBIQUINONE] 1 ALPHA SUBCOMPLEX SUBUNIT 9, MITOCHONDRIAL"/>
    <property type="match status" value="1"/>
</dbReference>
<dbReference type="GO" id="GO:0044877">
    <property type="term" value="F:protein-containing complex binding"/>
    <property type="evidence" value="ECO:0007669"/>
    <property type="project" value="TreeGrafter"/>
</dbReference>
<dbReference type="InterPro" id="IPR036291">
    <property type="entry name" value="NAD(P)-bd_dom_sf"/>
</dbReference>